<evidence type="ECO:0000313" key="2">
    <source>
        <dbReference type="EMBL" id="GAA2056340.1"/>
    </source>
</evidence>
<evidence type="ECO:0000313" key="3">
    <source>
        <dbReference type="Proteomes" id="UP001500751"/>
    </source>
</evidence>
<gene>
    <name evidence="2" type="ORF">GCM10009839_76810</name>
</gene>
<proteinExistence type="predicted"/>
<comment type="caution">
    <text evidence="2">The sequence shown here is derived from an EMBL/GenBank/DDBJ whole genome shotgun (WGS) entry which is preliminary data.</text>
</comment>
<feature type="region of interest" description="Disordered" evidence="1">
    <location>
        <begin position="124"/>
        <end position="162"/>
    </location>
</feature>
<protein>
    <submittedName>
        <fullName evidence="2">Uncharacterized protein</fullName>
    </submittedName>
</protein>
<keyword evidence="3" id="KW-1185">Reference proteome</keyword>
<dbReference type="EMBL" id="BAAAQN010000064">
    <property type="protein sequence ID" value="GAA2056340.1"/>
    <property type="molecule type" value="Genomic_DNA"/>
</dbReference>
<organism evidence="2 3">
    <name type="scientific">Catenulispora yoronensis</name>
    <dbReference type="NCBI Taxonomy" id="450799"/>
    <lineage>
        <taxon>Bacteria</taxon>
        <taxon>Bacillati</taxon>
        <taxon>Actinomycetota</taxon>
        <taxon>Actinomycetes</taxon>
        <taxon>Catenulisporales</taxon>
        <taxon>Catenulisporaceae</taxon>
        <taxon>Catenulispora</taxon>
    </lineage>
</organism>
<name>A0ABN2VCC8_9ACTN</name>
<evidence type="ECO:0000256" key="1">
    <source>
        <dbReference type="SAM" id="MobiDB-lite"/>
    </source>
</evidence>
<dbReference type="Proteomes" id="UP001500751">
    <property type="component" value="Unassembled WGS sequence"/>
</dbReference>
<accession>A0ABN2VCC8</accession>
<reference evidence="3" key="1">
    <citation type="journal article" date="2019" name="Int. J. Syst. Evol. Microbiol.">
        <title>The Global Catalogue of Microorganisms (GCM) 10K type strain sequencing project: providing services to taxonomists for standard genome sequencing and annotation.</title>
        <authorList>
            <consortium name="The Broad Institute Genomics Platform"/>
            <consortium name="The Broad Institute Genome Sequencing Center for Infectious Disease"/>
            <person name="Wu L."/>
            <person name="Ma J."/>
        </authorList>
    </citation>
    <scope>NUCLEOTIDE SEQUENCE [LARGE SCALE GENOMIC DNA]</scope>
    <source>
        <strain evidence="3">JCM 16014</strain>
    </source>
</reference>
<sequence>MEISVNAVLTAEVELNVGGAGCDAGGVCVGGWAGGEGFETGPHVGGCAGGDGCRPGGEVGGRPGFPPVGALVGCPGPVGPPVGACVPPGPPGPLGDVEAVCPVELEPVDTDVGLAADPVAVVVGSPEADTDGDGVPAEDGSTPTTAADGSPPGVSGANRCGAPSRIGEVDAASPVCRIPGPTKANAAIAAVDRLPIAIGAGRSGLKGLRPCRCRAL</sequence>